<feature type="domain" description="Pirin N-terminal" evidence="3">
    <location>
        <begin position="24"/>
        <end position="129"/>
    </location>
</feature>
<dbReference type="InterPro" id="IPR011051">
    <property type="entry name" value="RmlC_Cupin_sf"/>
</dbReference>
<evidence type="ECO:0000313" key="5">
    <source>
        <dbReference type="EMBL" id="SMP81152.1"/>
    </source>
</evidence>
<organism evidence="5 6">
    <name type="scientific">Novosphingobium panipatense</name>
    <dbReference type="NCBI Taxonomy" id="428991"/>
    <lineage>
        <taxon>Bacteria</taxon>
        <taxon>Pseudomonadati</taxon>
        <taxon>Pseudomonadota</taxon>
        <taxon>Alphaproteobacteria</taxon>
        <taxon>Sphingomonadales</taxon>
        <taxon>Sphingomonadaceae</taxon>
        <taxon>Novosphingobium</taxon>
    </lineage>
</organism>
<evidence type="ECO:0000313" key="6">
    <source>
        <dbReference type="Proteomes" id="UP001157910"/>
    </source>
</evidence>
<dbReference type="InterPro" id="IPR012093">
    <property type="entry name" value="Pirin"/>
</dbReference>
<dbReference type="PANTHER" id="PTHR13903:SF8">
    <property type="entry name" value="PIRIN"/>
    <property type="match status" value="1"/>
</dbReference>
<feature type="domain" description="Pirin C-terminal" evidence="4">
    <location>
        <begin position="182"/>
        <end position="282"/>
    </location>
</feature>
<dbReference type="InterPro" id="IPR014710">
    <property type="entry name" value="RmlC-like_jellyroll"/>
</dbReference>
<dbReference type="PIRSF" id="PIRSF006232">
    <property type="entry name" value="Pirin"/>
    <property type="match status" value="1"/>
</dbReference>
<reference evidence="5 6" key="1">
    <citation type="submission" date="2017-05" db="EMBL/GenBank/DDBJ databases">
        <authorList>
            <person name="Varghese N."/>
            <person name="Submissions S."/>
        </authorList>
    </citation>
    <scope>NUCLEOTIDE SEQUENCE [LARGE SCALE GENOMIC DNA]</scope>
    <source>
        <strain evidence="5 6">SM16</strain>
    </source>
</reference>
<comment type="similarity">
    <text evidence="1 2">Belongs to the pirin family.</text>
</comment>
<dbReference type="Proteomes" id="UP001157910">
    <property type="component" value="Unassembled WGS sequence"/>
</dbReference>
<proteinExistence type="inferred from homology"/>
<dbReference type="InterPro" id="IPR008778">
    <property type="entry name" value="Pirin_C_dom"/>
</dbReference>
<dbReference type="Gene3D" id="2.60.120.10">
    <property type="entry name" value="Jelly Rolls"/>
    <property type="match status" value="2"/>
</dbReference>
<dbReference type="PANTHER" id="PTHR13903">
    <property type="entry name" value="PIRIN-RELATED"/>
    <property type="match status" value="1"/>
</dbReference>
<evidence type="ECO:0000259" key="3">
    <source>
        <dbReference type="Pfam" id="PF02678"/>
    </source>
</evidence>
<comment type="caution">
    <text evidence="5">The sequence shown here is derived from an EMBL/GenBank/DDBJ whole genome shotgun (WGS) entry which is preliminary data.</text>
</comment>
<dbReference type="EMBL" id="FXUI01000016">
    <property type="protein sequence ID" value="SMP81152.1"/>
    <property type="molecule type" value="Genomic_DNA"/>
</dbReference>
<dbReference type="CDD" id="cd02909">
    <property type="entry name" value="cupin_pirin_N"/>
    <property type="match status" value="1"/>
</dbReference>
<evidence type="ECO:0000259" key="4">
    <source>
        <dbReference type="Pfam" id="PF05726"/>
    </source>
</evidence>
<protein>
    <recommendedName>
        <fullName evidence="7">Pirin family protein</fullName>
    </recommendedName>
</protein>
<dbReference type="CDD" id="cd02247">
    <property type="entry name" value="cupin_pirin_C"/>
    <property type="match status" value="1"/>
</dbReference>
<evidence type="ECO:0008006" key="7">
    <source>
        <dbReference type="Google" id="ProtNLM"/>
    </source>
</evidence>
<evidence type="ECO:0000256" key="2">
    <source>
        <dbReference type="RuleBase" id="RU003457"/>
    </source>
</evidence>
<dbReference type="Pfam" id="PF05726">
    <property type="entry name" value="Pirin_C"/>
    <property type="match status" value="1"/>
</dbReference>
<dbReference type="Pfam" id="PF02678">
    <property type="entry name" value="Pirin"/>
    <property type="match status" value="1"/>
</dbReference>
<sequence length="302" mass="33172">MTFQADPALVEQVILPAVRDLGGFDVRRALPSVQRRMVGPFAFFDAFGPAVFRSGEGVDTRPHPHIGLATLTYLIEGELDHRDSEGYFQTIRPGEVNLMTAGRGIVHSERSGQGFRDREARMFGFQTWLALPLELEEADPGFKHVEAGALPSLAEDGVHLKLLAGSLAGVTSPTPIFSETLYADLQLGAGKRFKLASDHIERAAYVVSGEVEVEGQDGRFIKDQLIVFKPGSEIVLRAASDTRVMLMGSEPLEGERHIYWNFVSSRLERIEQAADDWRSGRFPMVAGDPEFIPLPATAPRAA</sequence>
<evidence type="ECO:0000256" key="1">
    <source>
        <dbReference type="ARBA" id="ARBA00008416"/>
    </source>
</evidence>
<gene>
    <name evidence="5" type="ORF">SAMN06296065_11643</name>
</gene>
<name>A0ABY1QY19_9SPHN</name>
<dbReference type="InterPro" id="IPR003829">
    <property type="entry name" value="Pirin_N_dom"/>
</dbReference>
<dbReference type="SUPFAM" id="SSF51182">
    <property type="entry name" value="RmlC-like cupins"/>
    <property type="match status" value="1"/>
</dbReference>
<accession>A0ABY1QY19</accession>
<keyword evidence="6" id="KW-1185">Reference proteome</keyword>